<dbReference type="Gene3D" id="3.40.50.2300">
    <property type="match status" value="3"/>
</dbReference>
<evidence type="ECO:0000256" key="12">
    <source>
        <dbReference type="ARBA" id="ARBA00022989"/>
    </source>
</evidence>
<dbReference type="CDD" id="cd00082">
    <property type="entry name" value="HisKA"/>
    <property type="match status" value="1"/>
</dbReference>
<feature type="region of interest" description="Disordered" evidence="23">
    <location>
        <begin position="815"/>
        <end position="842"/>
    </location>
</feature>
<feature type="domain" description="HPt" evidence="27">
    <location>
        <begin position="877"/>
        <end position="974"/>
    </location>
</feature>
<dbReference type="KEGG" id="pacr:FXN63_08660"/>
<dbReference type="InterPro" id="IPR029787">
    <property type="entry name" value="Nucleotide_cyclase"/>
</dbReference>
<evidence type="ECO:0000256" key="21">
    <source>
        <dbReference type="PROSITE-ProRule" id="PRU00169"/>
    </source>
</evidence>
<dbReference type="OrthoDB" id="8570858at2"/>
<evidence type="ECO:0000259" key="24">
    <source>
        <dbReference type="PROSITE" id="PS50109"/>
    </source>
</evidence>
<keyword evidence="8" id="KW-0732">Signal</keyword>
<dbReference type="InterPro" id="IPR001789">
    <property type="entry name" value="Sig_transdc_resp-reg_receiver"/>
</dbReference>
<evidence type="ECO:0000259" key="26">
    <source>
        <dbReference type="PROSITE" id="PS50887"/>
    </source>
</evidence>
<dbReference type="PROSITE" id="PS50109">
    <property type="entry name" value="HIS_KIN"/>
    <property type="match status" value="1"/>
</dbReference>
<feature type="modified residue" description="4-aspartylphosphate" evidence="21">
    <location>
        <position position="1065"/>
    </location>
</feature>
<dbReference type="FunFam" id="1.10.287.130:FF:000002">
    <property type="entry name" value="Two-component osmosensing histidine kinase"/>
    <property type="match status" value="1"/>
</dbReference>
<keyword evidence="13" id="KW-0902">Two-component regulatory system</keyword>
<dbReference type="CDD" id="cd01949">
    <property type="entry name" value="GGDEF"/>
    <property type="match status" value="1"/>
</dbReference>
<dbReference type="InterPro" id="IPR003661">
    <property type="entry name" value="HisK_dim/P_dom"/>
</dbReference>
<evidence type="ECO:0000256" key="11">
    <source>
        <dbReference type="ARBA" id="ARBA00022840"/>
    </source>
</evidence>
<dbReference type="SUPFAM" id="SSF47226">
    <property type="entry name" value="Histidine-containing phosphotransfer domain, HPT domain"/>
    <property type="match status" value="1"/>
</dbReference>
<evidence type="ECO:0000256" key="13">
    <source>
        <dbReference type="ARBA" id="ARBA00023012"/>
    </source>
</evidence>
<feature type="domain" description="Response regulatory" evidence="25">
    <location>
        <begin position="536"/>
        <end position="657"/>
    </location>
</feature>
<dbReference type="Gene3D" id="1.10.287.130">
    <property type="match status" value="1"/>
</dbReference>
<dbReference type="SUPFAM" id="SSF52172">
    <property type="entry name" value="CheY-like"/>
    <property type="match status" value="3"/>
</dbReference>
<keyword evidence="10" id="KW-0418">Kinase</keyword>
<keyword evidence="22" id="KW-0175">Coiled coil</keyword>
<dbReference type="SMART" id="SM00387">
    <property type="entry name" value="HATPase_c"/>
    <property type="match status" value="1"/>
</dbReference>
<evidence type="ECO:0000256" key="2">
    <source>
        <dbReference type="ARBA" id="ARBA00004651"/>
    </source>
</evidence>
<dbReference type="Gene3D" id="3.30.565.10">
    <property type="entry name" value="Histidine kinase-like ATPase, C-terminal domain"/>
    <property type="match status" value="1"/>
</dbReference>
<dbReference type="PROSITE" id="PS50887">
    <property type="entry name" value="GGDEF"/>
    <property type="match status" value="1"/>
</dbReference>
<dbReference type="SUPFAM" id="SSF55073">
    <property type="entry name" value="Nucleotide cyclase"/>
    <property type="match status" value="1"/>
</dbReference>
<evidence type="ECO:0000313" key="29">
    <source>
        <dbReference type="Proteomes" id="UP000325161"/>
    </source>
</evidence>
<dbReference type="FunFam" id="3.30.565.10:FF:000010">
    <property type="entry name" value="Sensor histidine kinase RcsC"/>
    <property type="match status" value="1"/>
</dbReference>
<keyword evidence="29" id="KW-1185">Reference proteome</keyword>
<feature type="compositionally biased region" description="Basic and acidic residues" evidence="23">
    <location>
        <begin position="815"/>
        <end position="830"/>
    </location>
</feature>
<evidence type="ECO:0000256" key="4">
    <source>
        <dbReference type="ARBA" id="ARBA00022475"/>
    </source>
</evidence>
<dbReference type="PROSITE" id="PS50894">
    <property type="entry name" value="HPT"/>
    <property type="match status" value="1"/>
</dbReference>
<evidence type="ECO:0000256" key="1">
    <source>
        <dbReference type="ARBA" id="ARBA00000085"/>
    </source>
</evidence>
<keyword evidence="9" id="KW-0547">Nucleotide-binding</keyword>
<keyword evidence="11" id="KW-0067">ATP-binding</keyword>
<keyword evidence="12" id="KW-1133">Transmembrane helix</keyword>
<dbReference type="Gene3D" id="3.30.450.20">
    <property type="entry name" value="PAS domain"/>
    <property type="match status" value="1"/>
</dbReference>
<evidence type="ECO:0000256" key="5">
    <source>
        <dbReference type="ARBA" id="ARBA00022553"/>
    </source>
</evidence>
<dbReference type="Gene3D" id="3.30.70.270">
    <property type="match status" value="1"/>
</dbReference>
<dbReference type="FunFam" id="3.30.70.270:FF:000001">
    <property type="entry name" value="Diguanylate cyclase domain protein"/>
    <property type="match status" value="1"/>
</dbReference>
<feature type="domain" description="Response regulatory" evidence="25">
    <location>
        <begin position="1017"/>
        <end position="1132"/>
    </location>
</feature>
<dbReference type="PROSITE" id="PS50110">
    <property type="entry name" value="RESPONSE_REGULATORY"/>
    <property type="match status" value="3"/>
</dbReference>
<dbReference type="PRINTS" id="PR00344">
    <property type="entry name" value="BCTRLSENSOR"/>
</dbReference>
<keyword evidence="4" id="KW-1003">Cell membrane</keyword>
<dbReference type="Gene3D" id="1.20.120.160">
    <property type="entry name" value="HPT domain"/>
    <property type="match status" value="1"/>
</dbReference>
<gene>
    <name evidence="28" type="ORF">FXN63_08660</name>
</gene>
<feature type="domain" description="Histidine kinase" evidence="24">
    <location>
        <begin position="296"/>
        <end position="517"/>
    </location>
</feature>
<dbReference type="CDD" id="cd17546">
    <property type="entry name" value="REC_hyHK_CKI1_RcsC-like"/>
    <property type="match status" value="1"/>
</dbReference>
<dbReference type="Pfam" id="PF01627">
    <property type="entry name" value="Hpt"/>
    <property type="match status" value="1"/>
</dbReference>
<feature type="coiled-coil region" evidence="22">
    <location>
        <begin position="255"/>
        <end position="289"/>
    </location>
</feature>
<dbReference type="InterPro" id="IPR036641">
    <property type="entry name" value="HPT_dom_sf"/>
</dbReference>
<dbReference type="Pfam" id="PF02518">
    <property type="entry name" value="HATPase_c"/>
    <property type="match status" value="1"/>
</dbReference>
<evidence type="ECO:0000256" key="16">
    <source>
        <dbReference type="ARBA" id="ARBA00058004"/>
    </source>
</evidence>
<evidence type="ECO:0000256" key="7">
    <source>
        <dbReference type="ARBA" id="ARBA00022692"/>
    </source>
</evidence>
<evidence type="ECO:0000256" key="10">
    <source>
        <dbReference type="ARBA" id="ARBA00022777"/>
    </source>
</evidence>
<comment type="function">
    <text evidence="16">Member of the two-component regulatory system BvgS/BvgA. Phosphorylates BvgA via a four-step phosphorelay in response to environmental signals.</text>
</comment>
<dbReference type="NCBIfam" id="TIGR00254">
    <property type="entry name" value="GGDEF"/>
    <property type="match status" value="1"/>
</dbReference>
<keyword evidence="5 21" id="KW-0597">Phosphoprotein</keyword>
<dbReference type="Proteomes" id="UP000325161">
    <property type="component" value="Chromosome"/>
</dbReference>
<dbReference type="GO" id="GO:0005886">
    <property type="term" value="C:plasma membrane"/>
    <property type="evidence" value="ECO:0007669"/>
    <property type="project" value="UniProtKB-SubCell"/>
</dbReference>
<dbReference type="InterPro" id="IPR036890">
    <property type="entry name" value="HATPase_C_sf"/>
</dbReference>
<dbReference type="Pfam" id="PF00512">
    <property type="entry name" value="HisKA"/>
    <property type="match status" value="1"/>
</dbReference>
<name>A0A5C0AW01_9BURK</name>
<evidence type="ECO:0000256" key="8">
    <source>
        <dbReference type="ARBA" id="ARBA00022729"/>
    </source>
</evidence>
<evidence type="ECO:0000256" key="19">
    <source>
        <dbReference type="ARBA" id="ARBA00070152"/>
    </source>
</evidence>
<evidence type="ECO:0000313" key="28">
    <source>
        <dbReference type="EMBL" id="QEI05906.1"/>
    </source>
</evidence>
<evidence type="ECO:0000259" key="25">
    <source>
        <dbReference type="PROSITE" id="PS50110"/>
    </source>
</evidence>
<dbReference type="GO" id="GO:0005524">
    <property type="term" value="F:ATP binding"/>
    <property type="evidence" value="ECO:0007669"/>
    <property type="project" value="UniProtKB-KW"/>
</dbReference>
<evidence type="ECO:0000256" key="17">
    <source>
        <dbReference type="ARBA" id="ARBA00064003"/>
    </source>
</evidence>
<dbReference type="SMART" id="SM00267">
    <property type="entry name" value="GGDEF"/>
    <property type="match status" value="1"/>
</dbReference>
<dbReference type="SUPFAM" id="SSF47384">
    <property type="entry name" value="Homodimeric domain of signal transducing histidine kinase"/>
    <property type="match status" value="1"/>
</dbReference>
<feature type="domain" description="Response regulatory" evidence="25">
    <location>
        <begin position="693"/>
        <end position="811"/>
    </location>
</feature>
<dbReference type="InterPro" id="IPR004358">
    <property type="entry name" value="Sig_transdc_His_kin-like_C"/>
</dbReference>
<evidence type="ECO:0000256" key="22">
    <source>
        <dbReference type="SAM" id="Coils"/>
    </source>
</evidence>
<feature type="modified residue" description="4-aspartylphosphate" evidence="21">
    <location>
        <position position="744"/>
    </location>
</feature>
<dbReference type="SUPFAM" id="SSF55874">
    <property type="entry name" value="ATPase domain of HSP90 chaperone/DNA topoisomerase II/histidine kinase"/>
    <property type="match status" value="1"/>
</dbReference>
<feature type="modified residue" description="4-aspartylphosphate" evidence="21">
    <location>
        <position position="590"/>
    </location>
</feature>
<feature type="domain" description="GGDEF" evidence="26">
    <location>
        <begin position="1175"/>
        <end position="1327"/>
    </location>
</feature>
<dbReference type="EMBL" id="CP043046">
    <property type="protein sequence ID" value="QEI05906.1"/>
    <property type="molecule type" value="Genomic_DNA"/>
</dbReference>
<comment type="subunit">
    <text evidence="17">At low DSF concentrations, interacts with RpfF.</text>
</comment>
<evidence type="ECO:0000256" key="23">
    <source>
        <dbReference type="SAM" id="MobiDB-lite"/>
    </source>
</evidence>
<organism evidence="28 29">
    <name type="scientific">Pigmentiphaga aceris</name>
    <dbReference type="NCBI Taxonomy" id="1940612"/>
    <lineage>
        <taxon>Bacteria</taxon>
        <taxon>Pseudomonadati</taxon>
        <taxon>Pseudomonadota</taxon>
        <taxon>Betaproteobacteria</taxon>
        <taxon>Burkholderiales</taxon>
        <taxon>Alcaligenaceae</taxon>
        <taxon>Pigmentiphaga</taxon>
    </lineage>
</organism>
<dbReference type="CDD" id="cd16922">
    <property type="entry name" value="HATPase_EvgS-ArcB-TorS-like"/>
    <property type="match status" value="1"/>
</dbReference>
<dbReference type="SMART" id="SM00388">
    <property type="entry name" value="HisKA"/>
    <property type="match status" value="1"/>
</dbReference>
<evidence type="ECO:0000256" key="14">
    <source>
        <dbReference type="ARBA" id="ARBA00023026"/>
    </source>
</evidence>
<dbReference type="InterPro" id="IPR005467">
    <property type="entry name" value="His_kinase_dom"/>
</dbReference>
<feature type="compositionally biased region" description="Polar residues" evidence="23">
    <location>
        <begin position="831"/>
        <end position="842"/>
    </location>
</feature>
<protein>
    <recommendedName>
        <fullName evidence="18">Sensory/regulatory protein RpfC</fullName>
        <ecNumber evidence="3">2.7.13.3</ecNumber>
    </recommendedName>
    <alternativeName>
        <fullName evidence="19">Virulence sensor protein BvgS</fullName>
    </alternativeName>
</protein>
<dbReference type="PANTHER" id="PTHR45339">
    <property type="entry name" value="HYBRID SIGNAL TRANSDUCTION HISTIDINE KINASE J"/>
    <property type="match status" value="1"/>
</dbReference>
<dbReference type="Pfam" id="PF00072">
    <property type="entry name" value="Response_reg"/>
    <property type="match status" value="3"/>
</dbReference>
<evidence type="ECO:0000259" key="27">
    <source>
        <dbReference type="PROSITE" id="PS50894"/>
    </source>
</evidence>
<keyword evidence="14" id="KW-0843">Virulence</keyword>
<evidence type="ECO:0000256" key="15">
    <source>
        <dbReference type="ARBA" id="ARBA00023136"/>
    </source>
</evidence>
<dbReference type="Pfam" id="PF00990">
    <property type="entry name" value="GGDEF"/>
    <property type="match status" value="1"/>
</dbReference>
<sequence>MPFESQRARVDALRVLTGADLVLALEWPEPGQARVTMSAPMLADLRQIRLAQPGDDTGGLVMGGGGQGARLPSALMVHLSGGVQRWLVLRIGPDMGVLMAWGPGSVLPRWIDLPAATVSTAMRDVLAQSSALLDDGPLVRLSAIMATLPQAIVLVDDDGGHALANEPASVLLGVPAGDVPGAVLREGFQRLLAQVDPSLGIPAAAERIIQSRRDLGDWLWELSGVPARSFRVTTVALSGERVNGRLWVFDDITALREAERALTLRNGELAALNTELEQARMVADAANASKSSFLANMSHEIRTPMNAVIGLSHLALKTELDARQRDYLNKIKSSGTALLGVLNDILDISKIEAGKLSLECIDFDLHAVLENLSGVMAYRAMEKNLELVFALAPQAPVALVGDPLRLGQILLNLATNAIKFTGQGEILVAIDVLDVSDRTATLRFAVRDTGIGMTPEQQAALFRPFSQADSSTTRRFGGTGLGLAISQQLATMMGSRIAVDSAPGQGSTFYFDICFERQQHEGGASPRRHANLAGRRVLVVDDSRSARDMLVATLSAWSAQASQAASGQAALASMEAAAAQGQPFELVLVDWRMPDMDGIELIRAIRQDARLGTPRVFLLSSYGREDIVSAADALAVDALLIKPIDASVLFNAVQAVALGEPGEVHDAVLSQVASLPTSTPASTTECASLAGARVLLAEDNDINQQIAVALLAELGIETDVAETGRVAVDKALAAGARYDAVLMDLQMPDMDGLEATRQIRRQLPATALPIIAMTAHAMESERQRCLDAGMNDHVSKPVDPDMLARTLRRWIAARSSEDRSSERMADRMTERTASSVQASTGEVTESIAAPTLGGHASTFAVDTMQARASVLARIGGDVALLDRLLTRFMQQYATLPADFQALLADGRSTEAAQLAHGVRGVAANLGLDALAAAAAQAEQQFATPARAGDAICMQALADALADALVTAASWQGATALNQSATPGSPLTPVLMTPVAGKPAATPAAAITAATPPAGAPRILVVDDESINIAILVSALGSTYTIIPARSGTKALALAVDQRPELILLDVMMPDMDGYEVCRQLKASVDTRDIPVIFVTALTDGQAEAFGLELGAVDYLTKPVQPAIVRARVRNHLELKHARDSLSRQVMVDGLTGIANRRRFDEVLAAEARRMRRSGRPLSVIMIDVDHFKRYNDRYGHVAGDVCLQTVARAIADALHYPTDCAARYGGEEFACILPDTSAVDAQPIAERIRAAVQALDLAHEDSPTSSRVTISLGVASLAQLGPIASVQEPSAARQADAAVGAKLVALADEQLYEAKRSGRNRAVAASLMSAIG</sequence>
<keyword evidence="15" id="KW-0472">Membrane</keyword>
<accession>A0A5C0AW01</accession>
<dbReference type="InterPro" id="IPR003594">
    <property type="entry name" value="HATPase_dom"/>
</dbReference>
<evidence type="ECO:0000256" key="20">
    <source>
        <dbReference type="PROSITE-ProRule" id="PRU00110"/>
    </source>
</evidence>
<dbReference type="InterPro" id="IPR000160">
    <property type="entry name" value="GGDEF_dom"/>
</dbReference>
<reference evidence="28 29" key="1">
    <citation type="submission" date="2019-08" db="EMBL/GenBank/DDBJ databases">
        <title>Amphibian skin-associated Pigmentiphaga: genome sequence and occurrence across geography and hosts.</title>
        <authorList>
            <person name="Bletz M.C."/>
            <person name="Bunk B."/>
            <person name="Sproeer C."/>
            <person name="Biwer P."/>
            <person name="Reiter S."/>
            <person name="Rabemananjara F.C.E."/>
            <person name="Schulz S."/>
            <person name="Overmann J."/>
            <person name="Vences M."/>
        </authorList>
    </citation>
    <scope>NUCLEOTIDE SEQUENCE [LARGE SCALE GENOMIC DNA]</scope>
    <source>
        <strain evidence="28 29">Mada1488</strain>
    </source>
</reference>
<dbReference type="InterPro" id="IPR008207">
    <property type="entry name" value="Sig_transdc_His_kin_Hpt_dom"/>
</dbReference>
<dbReference type="PANTHER" id="PTHR45339:SF1">
    <property type="entry name" value="HYBRID SIGNAL TRANSDUCTION HISTIDINE KINASE J"/>
    <property type="match status" value="1"/>
</dbReference>
<keyword evidence="6" id="KW-0808">Transferase</keyword>
<dbReference type="SMART" id="SM00448">
    <property type="entry name" value="REC"/>
    <property type="match status" value="3"/>
</dbReference>
<proteinExistence type="predicted"/>
<dbReference type="InterPro" id="IPR036097">
    <property type="entry name" value="HisK_dim/P_sf"/>
</dbReference>
<evidence type="ECO:0000256" key="9">
    <source>
        <dbReference type="ARBA" id="ARBA00022741"/>
    </source>
</evidence>
<dbReference type="InterPro" id="IPR043128">
    <property type="entry name" value="Rev_trsase/Diguanyl_cyclase"/>
</dbReference>
<dbReference type="EC" id="2.7.13.3" evidence="3"/>
<evidence type="ECO:0000256" key="18">
    <source>
        <dbReference type="ARBA" id="ARBA00068150"/>
    </source>
</evidence>
<comment type="subcellular location">
    <subcellularLocation>
        <location evidence="2">Cell membrane</location>
        <topology evidence="2">Multi-pass membrane protein</topology>
    </subcellularLocation>
</comment>
<feature type="modified residue" description="Phosphohistidine" evidence="20">
    <location>
        <position position="916"/>
    </location>
</feature>
<evidence type="ECO:0000256" key="3">
    <source>
        <dbReference type="ARBA" id="ARBA00012438"/>
    </source>
</evidence>
<keyword evidence="7" id="KW-0812">Transmembrane</keyword>
<dbReference type="InterPro" id="IPR011006">
    <property type="entry name" value="CheY-like_superfamily"/>
</dbReference>
<dbReference type="RefSeq" id="WP_148814289.1">
    <property type="nucleotide sequence ID" value="NZ_CP043046.1"/>
</dbReference>
<comment type="catalytic activity">
    <reaction evidence="1">
        <text>ATP + protein L-histidine = ADP + protein N-phospho-L-histidine.</text>
        <dbReference type="EC" id="2.7.13.3"/>
    </reaction>
</comment>
<dbReference type="GO" id="GO:0000155">
    <property type="term" value="F:phosphorelay sensor kinase activity"/>
    <property type="evidence" value="ECO:0007669"/>
    <property type="project" value="InterPro"/>
</dbReference>
<evidence type="ECO:0000256" key="6">
    <source>
        <dbReference type="ARBA" id="ARBA00022679"/>
    </source>
</evidence>